<reference evidence="4 5" key="1">
    <citation type="submission" date="2023-10" db="EMBL/GenBank/DDBJ databases">
        <title>Genomes of two closely related lineages of the louse Polyplax serrata with different host specificities.</title>
        <authorList>
            <person name="Martinu J."/>
            <person name="Tarabai H."/>
            <person name="Stefka J."/>
            <person name="Hypsa V."/>
        </authorList>
    </citation>
    <scope>NUCLEOTIDE SEQUENCE [LARGE SCALE GENOMIC DNA]</scope>
    <source>
        <strain evidence="4">HR10_N</strain>
    </source>
</reference>
<feature type="transmembrane region" description="Helical" evidence="1">
    <location>
        <begin position="421"/>
        <end position="443"/>
    </location>
</feature>
<feature type="domain" description="ZP" evidence="3">
    <location>
        <begin position="39"/>
        <end position="326"/>
    </location>
</feature>
<name>A0AAN8P1T7_POLSC</name>
<feature type="signal peptide" evidence="2">
    <location>
        <begin position="1"/>
        <end position="23"/>
    </location>
</feature>
<evidence type="ECO:0000259" key="3">
    <source>
        <dbReference type="PROSITE" id="PS51034"/>
    </source>
</evidence>
<dbReference type="Proteomes" id="UP001372834">
    <property type="component" value="Unassembled WGS sequence"/>
</dbReference>
<evidence type="ECO:0000256" key="2">
    <source>
        <dbReference type="SAM" id="SignalP"/>
    </source>
</evidence>
<evidence type="ECO:0000256" key="1">
    <source>
        <dbReference type="SAM" id="Phobius"/>
    </source>
</evidence>
<protein>
    <recommendedName>
        <fullName evidence="3">ZP domain-containing protein</fullName>
    </recommendedName>
</protein>
<dbReference type="EMBL" id="JAWJWE010000005">
    <property type="protein sequence ID" value="KAK6634552.1"/>
    <property type="molecule type" value="Genomic_DNA"/>
</dbReference>
<dbReference type="InterPro" id="IPR056953">
    <property type="entry name" value="CUT_N"/>
</dbReference>
<keyword evidence="1" id="KW-0472">Membrane</keyword>
<accession>A0AAN8P1T7</accession>
<keyword evidence="1" id="KW-1133">Transmembrane helix</keyword>
<sequence>MLSCESALIALVTLAWSLSDISCTVVQPRVYLIENVNSTCTSQEMKIRLELNRNFKGLVYAKGFPLEKSCRTYGTGQSFVDISIDTSACGVRLVSTNDETLTYRITLSVQMDRFLQQINDLEVSTACNLPTAMMHPKQITRQVSRTGRNKVSQVNSDISNDVLTWMEIEGTSELSNINKVFVGEQTMMLIKSFLPENVDANVVDCYAYDGTRDVVQKLLDDNGCPLDETIMPSLEHIKFEGEEEESGDELEKLKMKPKSSDWKMRNLVKEGGVGSSGEEKTRLRVMGTMFPAFKFPDTSNLHLRCSLQVCRNKCPLQALKELFRIKLSFDRLYLLIRESVHQSKTFQVSCDLDQESTSNDRLGKSVKTDKNSSTVIERIEVFNSVEVLAPGIDVDGYSSNQDIDTIGHGDSNSFCLSTSKMAFAFAILGAVFLCGVLAVLWTVMRNHMRKANKVDGSEQVLVVRDSPLNFRNVRSKMHHWSYS</sequence>
<keyword evidence="1" id="KW-0812">Transmembrane</keyword>
<dbReference type="PANTHER" id="PTHR46560:SF5">
    <property type="entry name" value="CYPHER, ISOFORM B"/>
    <property type="match status" value="1"/>
</dbReference>
<evidence type="ECO:0000313" key="4">
    <source>
        <dbReference type="EMBL" id="KAK6634552.1"/>
    </source>
</evidence>
<dbReference type="AlphaFoldDB" id="A0AAN8P1T7"/>
<feature type="chain" id="PRO_5043022573" description="ZP domain-containing protein" evidence="2">
    <location>
        <begin position="24"/>
        <end position="483"/>
    </location>
</feature>
<proteinExistence type="predicted"/>
<dbReference type="PROSITE" id="PS51034">
    <property type="entry name" value="ZP_2"/>
    <property type="match status" value="1"/>
</dbReference>
<keyword evidence="2" id="KW-0732">Signal</keyword>
<evidence type="ECO:0000313" key="5">
    <source>
        <dbReference type="Proteomes" id="UP001372834"/>
    </source>
</evidence>
<gene>
    <name evidence="4" type="ORF">RUM43_011953</name>
</gene>
<organism evidence="4 5">
    <name type="scientific">Polyplax serrata</name>
    <name type="common">Common mouse louse</name>
    <dbReference type="NCBI Taxonomy" id="468196"/>
    <lineage>
        <taxon>Eukaryota</taxon>
        <taxon>Metazoa</taxon>
        <taxon>Ecdysozoa</taxon>
        <taxon>Arthropoda</taxon>
        <taxon>Hexapoda</taxon>
        <taxon>Insecta</taxon>
        <taxon>Pterygota</taxon>
        <taxon>Neoptera</taxon>
        <taxon>Paraneoptera</taxon>
        <taxon>Psocodea</taxon>
        <taxon>Troctomorpha</taxon>
        <taxon>Phthiraptera</taxon>
        <taxon>Anoplura</taxon>
        <taxon>Polyplacidae</taxon>
        <taxon>Polyplax</taxon>
    </lineage>
</organism>
<dbReference type="SMART" id="SM00241">
    <property type="entry name" value="ZP"/>
    <property type="match status" value="1"/>
</dbReference>
<dbReference type="InterPro" id="IPR001507">
    <property type="entry name" value="ZP_dom"/>
</dbReference>
<comment type="caution">
    <text evidence="4">The sequence shown here is derived from an EMBL/GenBank/DDBJ whole genome shotgun (WGS) entry which is preliminary data.</text>
</comment>
<dbReference type="Pfam" id="PF25057">
    <property type="entry name" value="CUT_N"/>
    <property type="match status" value="1"/>
</dbReference>
<dbReference type="PANTHER" id="PTHR46560">
    <property type="entry name" value="CYPHER, ISOFORM B"/>
    <property type="match status" value="1"/>
</dbReference>